<dbReference type="EMBL" id="MHVI01000003">
    <property type="protein sequence ID" value="OHA92568.1"/>
    <property type="molecule type" value="Genomic_DNA"/>
</dbReference>
<evidence type="ECO:0008006" key="4">
    <source>
        <dbReference type="Google" id="ProtNLM"/>
    </source>
</evidence>
<reference evidence="2 3" key="1">
    <citation type="journal article" date="2016" name="Nat. Commun.">
        <title>Thousands of microbial genomes shed light on interconnected biogeochemical processes in an aquifer system.</title>
        <authorList>
            <person name="Anantharaman K."/>
            <person name="Brown C.T."/>
            <person name="Hug L.A."/>
            <person name="Sharon I."/>
            <person name="Castelle C.J."/>
            <person name="Probst A.J."/>
            <person name="Thomas B.C."/>
            <person name="Singh A."/>
            <person name="Wilkins M.J."/>
            <person name="Karaoz U."/>
            <person name="Brodie E.L."/>
            <person name="Williams K.H."/>
            <person name="Hubbard S.S."/>
            <person name="Banfield J.F."/>
        </authorList>
    </citation>
    <scope>NUCLEOTIDE SEQUENCE [LARGE SCALE GENOMIC DNA]</scope>
</reference>
<dbReference type="AlphaFoldDB" id="A0A1G2T6C0"/>
<evidence type="ECO:0000256" key="1">
    <source>
        <dbReference type="SAM" id="Phobius"/>
    </source>
</evidence>
<evidence type="ECO:0000313" key="2">
    <source>
        <dbReference type="EMBL" id="OHA92568.1"/>
    </source>
</evidence>
<dbReference type="Proteomes" id="UP000177746">
    <property type="component" value="Unassembled WGS sequence"/>
</dbReference>
<name>A0A1G2T6C0_9BACT</name>
<protein>
    <recommendedName>
        <fullName evidence="4">Protein TolB</fullName>
    </recommendedName>
</protein>
<gene>
    <name evidence="2" type="ORF">A2665_02450</name>
</gene>
<evidence type="ECO:0000313" key="3">
    <source>
        <dbReference type="Proteomes" id="UP000177746"/>
    </source>
</evidence>
<keyword evidence="1" id="KW-0812">Transmembrane</keyword>
<sequence length="413" mass="44628">MKKILIISLVVISIALIAFLGWYVLMRDPGTPLGEAISNSLPFGSEGKTLPAAGSRQPTDETPELVDKFSSPTANLFRLSNTPVAGAVALNRGNQTVVRYVDRATGHIYDVNLATLEKTKVTNNTLPKIYEAYFRTDGNAVLLRYLKDDSDVVENLSLTLSPPQATVSTSSPQANALYTVAATVLRGEISAVATGPGNALFYALKDTFSIVTSTFNGTSVRTILTSPFTDWRLAAAGNRLIVYTKASARVAGYAYTLNTSNRTLAKILGPLNGLVAVPNTSGTQVLYSYVEGDKTKLFAKNLTKNTFSEILPTALAEKCVWSIKNTGVLFCGAPADNPGSGEPDDWYRGATHFSDDIWLFNTNGGAAQVLAEPEQSLRIDIDVMEPKLSPNEDYLVFLNKNDLSLWALRLEAL</sequence>
<comment type="caution">
    <text evidence="2">The sequence shown here is derived from an EMBL/GenBank/DDBJ whole genome shotgun (WGS) entry which is preliminary data.</text>
</comment>
<proteinExistence type="predicted"/>
<organism evidence="2 3">
    <name type="scientific">Candidatus Zambryskibacteria bacterium RIFCSPHIGHO2_01_FULL_46_30</name>
    <dbReference type="NCBI Taxonomy" id="1802739"/>
    <lineage>
        <taxon>Bacteria</taxon>
        <taxon>Candidatus Zambryskiibacteriota</taxon>
    </lineage>
</organism>
<accession>A0A1G2T6C0</accession>
<keyword evidence="1" id="KW-0472">Membrane</keyword>
<keyword evidence="1" id="KW-1133">Transmembrane helix</keyword>
<dbReference type="SUPFAM" id="SSF69304">
    <property type="entry name" value="Tricorn protease N-terminal domain"/>
    <property type="match status" value="1"/>
</dbReference>
<feature type="transmembrane region" description="Helical" evidence="1">
    <location>
        <begin position="5"/>
        <end position="25"/>
    </location>
</feature>